<feature type="compositionally biased region" description="Polar residues" evidence="1">
    <location>
        <begin position="1070"/>
        <end position="1080"/>
    </location>
</feature>
<feature type="compositionally biased region" description="Polar residues" evidence="1">
    <location>
        <begin position="157"/>
        <end position="169"/>
    </location>
</feature>
<sequence>MPKSNSRRQSDFKIHQDSNRVGDMDANKYIKELGGDEIALVEGKDNGEALSQLQDPQRFAEENSEMEESEIRGDSILDQELSELQEDDSILEHTKTKHNEHDDCEDCRLAREEKRKRAEARDLQMQKIEAEIRAAALKVVENFEKDNLERSRAANGHNDSILSTQTDQSCEPEDHDNSFLNAKIDETDEQNSRNGQYGTKLTSNTTKATLEDDGHTEDEDSILHHDLLSSDSENERGNTSGEEIVGGDRISHFGDVEDDVFSNDSGKSPRFSMGSEDEAPQRVNMSNRSSWQSDRQLDLSKEAHQLIELNSPVVGEEASTESIISRIPSGASHASAPRARDSFCSPRKVQRHPFRTPSDIRAMQMYSPSPSLFSTPHSSKRQHPTVSRLGTPTGSQYSKSRTPTRFRKNREESPLVLLHVTVLPLRWQYSKAIVAPELPANLYNIREAYYLLQEKLSDTILSRGILLPHPQDSYECLEERFLDALELPVRPRAKILRCGHYMGPNNNSSDDDSADEGDSGFGSTGRYEDDDQDEDDKRFNVKIFASNGLMRAGAWAAAWREMERVDVEIEPFVQPWMVEDMEDLIERLREAEERELGESYDDQYSSDDEDRESLGSEAQRLHEEEMAKVTLRQKTVDAESRYAREEWLAAASRAAEEEAVRISRETEALRVQEEEIARAKEEEARRLEEVEALRIHEEMEAAQKAEEEADRIRLELETLRVQEKETERLRIEAEVEAIRLVEEMKLAQKLTDLESESSKANEEKNQSAKELEAEAQQLHEAEVAEPKSIEDEAQRTHKAQLTEQKTLEEEAKKIIEEEETSRKVNEDEELELKLQEQEESAEETRPKDIYNQASTRKKESSPSPRTHTPAGNESLTELLIKAAGVAMRDRKNILIVILSVVVLFLALKPSKEVAMSRYRPDIIQNHRYDFGNQDVDQRGYEALRQATADGTLPMREIESFMRRKSQEVIVTSPRKAHNSVVMQSDTPIETKGKPVVMEIDATGAVPIIGESSEEVATLEAVKNFVEGVETSPISGSSIEIEGVLAKDVPVVNFSSDLNTEDIRTSESQDDTLSTGIDTQL</sequence>
<feature type="compositionally biased region" description="Basic and acidic residues" evidence="1">
    <location>
        <begin position="90"/>
        <end position="105"/>
    </location>
</feature>
<evidence type="ECO:0000313" key="3">
    <source>
        <dbReference type="Proteomes" id="UP000326757"/>
    </source>
</evidence>
<dbReference type="OrthoDB" id="5369448at2759"/>
<protein>
    <recommendedName>
        <fullName evidence="4">Pathway-specific nitrogen regulator</fullName>
    </recommendedName>
</protein>
<feature type="region of interest" description="Disordered" evidence="1">
    <location>
        <begin position="818"/>
        <end position="872"/>
    </location>
</feature>
<feature type="region of interest" description="Disordered" evidence="1">
    <location>
        <begin position="1"/>
        <end position="23"/>
    </location>
</feature>
<dbReference type="EMBL" id="VIGI01000005">
    <property type="protein sequence ID" value="KAB8300514.1"/>
    <property type="molecule type" value="Genomic_DNA"/>
</dbReference>
<feature type="region of interest" description="Disordered" evidence="1">
    <location>
        <begin position="752"/>
        <end position="805"/>
    </location>
</feature>
<feature type="region of interest" description="Disordered" evidence="1">
    <location>
        <begin position="45"/>
        <end position="73"/>
    </location>
</feature>
<dbReference type="Proteomes" id="UP000326757">
    <property type="component" value="Unassembled WGS sequence"/>
</dbReference>
<name>A0A5N6KBI9_MONLA</name>
<reference evidence="2 3" key="1">
    <citation type="submission" date="2019-06" db="EMBL/GenBank/DDBJ databases">
        <title>Genome Sequence of the Brown Rot Fungal Pathogen Monilinia laxa.</title>
        <authorList>
            <person name="De Miccolis Angelini R.M."/>
            <person name="Landi L."/>
            <person name="Abate D."/>
            <person name="Pollastro S."/>
            <person name="Romanazzi G."/>
            <person name="Faretra F."/>
        </authorList>
    </citation>
    <scope>NUCLEOTIDE SEQUENCE [LARGE SCALE GENOMIC DNA]</scope>
    <source>
        <strain evidence="2 3">Mlax316</strain>
    </source>
</reference>
<evidence type="ECO:0008006" key="4">
    <source>
        <dbReference type="Google" id="ProtNLM"/>
    </source>
</evidence>
<feature type="region of interest" description="Disordered" evidence="1">
    <location>
        <begin position="503"/>
        <end position="534"/>
    </location>
</feature>
<evidence type="ECO:0000256" key="1">
    <source>
        <dbReference type="SAM" id="MobiDB-lite"/>
    </source>
</evidence>
<accession>A0A5N6KBI9</accession>
<feature type="compositionally biased region" description="Basic and acidic residues" evidence="1">
    <location>
        <begin position="8"/>
        <end position="23"/>
    </location>
</feature>
<feature type="compositionally biased region" description="Polar residues" evidence="1">
    <location>
        <begin position="384"/>
        <end position="401"/>
    </location>
</feature>
<feature type="compositionally biased region" description="Polar residues" evidence="1">
    <location>
        <begin position="283"/>
        <end position="294"/>
    </location>
</feature>
<comment type="caution">
    <text evidence="2">The sequence shown here is derived from an EMBL/GenBank/DDBJ whole genome shotgun (WGS) entry which is preliminary data.</text>
</comment>
<feature type="compositionally biased region" description="Polar residues" evidence="1">
    <location>
        <begin position="366"/>
        <end position="377"/>
    </location>
</feature>
<feature type="region of interest" description="Disordered" evidence="1">
    <location>
        <begin position="326"/>
        <end position="408"/>
    </location>
</feature>
<feature type="region of interest" description="Disordered" evidence="1">
    <location>
        <begin position="1061"/>
        <end position="1080"/>
    </location>
</feature>
<dbReference type="AlphaFoldDB" id="A0A5N6KBI9"/>
<gene>
    <name evidence="2" type="ORF">EYC80_000677</name>
</gene>
<feature type="compositionally biased region" description="Basic and acidic residues" evidence="1">
    <location>
        <begin position="818"/>
        <end position="848"/>
    </location>
</feature>
<feature type="region of interest" description="Disordered" evidence="1">
    <location>
        <begin position="594"/>
        <end position="616"/>
    </location>
</feature>
<feature type="compositionally biased region" description="Acidic residues" evidence="1">
    <location>
        <begin position="509"/>
        <end position="518"/>
    </location>
</feature>
<feature type="region of interest" description="Disordered" evidence="1">
    <location>
        <begin position="86"/>
        <end position="105"/>
    </location>
</feature>
<evidence type="ECO:0000313" key="2">
    <source>
        <dbReference type="EMBL" id="KAB8300514.1"/>
    </source>
</evidence>
<feature type="compositionally biased region" description="Polar residues" evidence="1">
    <location>
        <begin position="192"/>
        <end position="208"/>
    </location>
</feature>
<feature type="compositionally biased region" description="Basic and acidic residues" evidence="1">
    <location>
        <begin position="756"/>
        <end position="795"/>
    </location>
</feature>
<keyword evidence="3" id="KW-1185">Reference proteome</keyword>
<feature type="compositionally biased region" description="Basic and acidic residues" evidence="1">
    <location>
        <begin position="221"/>
        <end position="236"/>
    </location>
</feature>
<feature type="region of interest" description="Disordered" evidence="1">
    <location>
        <begin position="150"/>
        <end position="296"/>
    </location>
</feature>
<organism evidence="2 3">
    <name type="scientific">Monilinia laxa</name>
    <name type="common">Brown rot fungus</name>
    <name type="synonym">Sclerotinia laxa</name>
    <dbReference type="NCBI Taxonomy" id="61186"/>
    <lineage>
        <taxon>Eukaryota</taxon>
        <taxon>Fungi</taxon>
        <taxon>Dikarya</taxon>
        <taxon>Ascomycota</taxon>
        <taxon>Pezizomycotina</taxon>
        <taxon>Leotiomycetes</taxon>
        <taxon>Helotiales</taxon>
        <taxon>Sclerotiniaceae</taxon>
        <taxon>Monilinia</taxon>
    </lineage>
</organism>
<feature type="compositionally biased region" description="Acidic residues" evidence="1">
    <location>
        <begin position="598"/>
        <end position="611"/>
    </location>
</feature>
<feature type="compositionally biased region" description="Polar residues" evidence="1">
    <location>
        <begin position="861"/>
        <end position="872"/>
    </location>
</feature>
<proteinExistence type="predicted"/>